<dbReference type="PANTHER" id="PTHR12126:SF11">
    <property type="entry name" value="NADH DEHYDROGENASE [UBIQUINONE] 1 ALPHA SUBCOMPLEX SUBUNIT 9, MITOCHONDRIAL"/>
    <property type="match status" value="1"/>
</dbReference>
<dbReference type="SUPFAM" id="SSF51735">
    <property type="entry name" value="NAD(P)-binding Rossmann-fold domains"/>
    <property type="match status" value="1"/>
</dbReference>
<evidence type="ECO:0000259" key="1">
    <source>
        <dbReference type="Pfam" id="PF01370"/>
    </source>
</evidence>
<sequence>MINRDNRIVTVFGGAGFIGRYVCEYLLQQDVRVRVASRNPRLAHVIQPLASPGQWGAVRADVTNEASIRAAVAGANAVINLCGVFGARSGAVNAHGAGAVAKAAREAGAGALVHISAIGSDASSDAPYARTKAEGEAAVRAAFPGATIVRPSIVFGPEDDLTNRLGALSRLPVLPVVASERRFKPVYVKDVARAIAMAALDPAKHGGHDYDIGGPQVMTMEDIYAVSTRAAGREPDLVAMPNFASSILSWFGFLPGAPLTREQWKLLQSDNLPAEKSMGLEAFGIEPTAFAAVAPEWLGRFRQGGRFAADAVDQAA</sequence>
<gene>
    <name evidence="2" type="ORF">G7078_10420</name>
</gene>
<dbReference type="PANTHER" id="PTHR12126">
    <property type="entry name" value="NADH-UBIQUINONE OXIDOREDUCTASE 39 KDA SUBUNIT-RELATED"/>
    <property type="match status" value="1"/>
</dbReference>
<evidence type="ECO:0000313" key="3">
    <source>
        <dbReference type="Proteomes" id="UP000502502"/>
    </source>
</evidence>
<dbReference type="KEGG" id="ssin:G7078_10420"/>
<dbReference type="Gene3D" id="3.40.50.720">
    <property type="entry name" value="NAD(P)-binding Rossmann-like Domain"/>
    <property type="match status" value="1"/>
</dbReference>
<dbReference type="CDD" id="cd05271">
    <property type="entry name" value="NDUFA9_like_SDR_a"/>
    <property type="match status" value="1"/>
</dbReference>
<dbReference type="GO" id="GO:0044877">
    <property type="term" value="F:protein-containing complex binding"/>
    <property type="evidence" value="ECO:0007669"/>
    <property type="project" value="TreeGrafter"/>
</dbReference>
<accession>A0A6G7ZQH0</accession>
<proteinExistence type="predicted"/>
<reference evidence="2 3" key="1">
    <citation type="submission" date="2020-03" db="EMBL/GenBank/DDBJ databases">
        <title>Sphingomonas sp. nov., isolated from fish.</title>
        <authorList>
            <person name="Hyun D.-W."/>
            <person name="Bae J.-W."/>
        </authorList>
    </citation>
    <scope>NUCLEOTIDE SEQUENCE [LARGE SCALE GENOMIC DNA]</scope>
    <source>
        <strain evidence="2 3">HDW15C</strain>
    </source>
</reference>
<dbReference type="Pfam" id="PF01370">
    <property type="entry name" value="Epimerase"/>
    <property type="match status" value="1"/>
</dbReference>
<dbReference type="RefSeq" id="WP_166095797.1">
    <property type="nucleotide sequence ID" value="NZ_CP049871.1"/>
</dbReference>
<organism evidence="2 3">
    <name type="scientific">Sphingomonas sinipercae</name>
    <dbReference type="NCBI Taxonomy" id="2714944"/>
    <lineage>
        <taxon>Bacteria</taxon>
        <taxon>Pseudomonadati</taxon>
        <taxon>Pseudomonadota</taxon>
        <taxon>Alphaproteobacteria</taxon>
        <taxon>Sphingomonadales</taxon>
        <taxon>Sphingomonadaceae</taxon>
        <taxon>Sphingomonas</taxon>
    </lineage>
</organism>
<protein>
    <submittedName>
        <fullName evidence="2">Complex I NDUFA9 subunit family protein</fullName>
    </submittedName>
</protein>
<feature type="domain" description="NAD-dependent epimerase/dehydratase" evidence="1">
    <location>
        <begin position="9"/>
        <end position="213"/>
    </location>
</feature>
<dbReference type="Proteomes" id="UP000502502">
    <property type="component" value="Chromosome"/>
</dbReference>
<dbReference type="InterPro" id="IPR051207">
    <property type="entry name" value="ComplexI_NDUFA9_subunit"/>
</dbReference>
<evidence type="ECO:0000313" key="2">
    <source>
        <dbReference type="EMBL" id="QIL03150.1"/>
    </source>
</evidence>
<dbReference type="AlphaFoldDB" id="A0A6G7ZQH0"/>
<name>A0A6G7ZQH0_9SPHN</name>
<dbReference type="InterPro" id="IPR036291">
    <property type="entry name" value="NAD(P)-bd_dom_sf"/>
</dbReference>
<dbReference type="InterPro" id="IPR001509">
    <property type="entry name" value="Epimerase_deHydtase"/>
</dbReference>
<dbReference type="EMBL" id="CP049871">
    <property type="protein sequence ID" value="QIL03150.1"/>
    <property type="molecule type" value="Genomic_DNA"/>
</dbReference>
<keyword evidence="3" id="KW-1185">Reference proteome</keyword>